<dbReference type="OrthoDB" id="694130at2"/>
<protein>
    <submittedName>
        <fullName evidence="1">Uncharacterized protein</fullName>
    </submittedName>
</protein>
<evidence type="ECO:0000313" key="1">
    <source>
        <dbReference type="EMBL" id="TYP89428.1"/>
    </source>
</evidence>
<dbReference type="RefSeq" id="WP_148910025.1">
    <property type="nucleotide sequence ID" value="NZ_VNHX01000027.1"/>
</dbReference>
<accession>A0A5S5D2E2</accession>
<dbReference type="AlphaFoldDB" id="A0A5S5D2E2"/>
<gene>
    <name evidence="1" type="ORF">BC792_12729</name>
</gene>
<organism evidence="1 2">
    <name type="scientific">Sphingobacterium allocomposti</name>
    <dbReference type="NCBI Taxonomy" id="415956"/>
    <lineage>
        <taxon>Bacteria</taxon>
        <taxon>Pseudomonadati</taxon>
        <taxon>Bacteroidota</taxon>
        <taxon>Sphingobacteriia</taxon>
        <taxon>Sphingobacteriales</taxon>
        <taxon>Sphingobacteriaceae</taxon>
        <taxon>Sphingobacterium</taxon>
    </lineage>
</organism>
<reference evidence="1 2" key="1">
    <citation type="submission" date="2019-07" db="EMBL/GenBank/DDBJ databases">
        <title>Genomic Encyclopedia of Archaeal and Bacterial Type Strains, Phase II (KMG-II): from individual species to whole genera.</title>
        <authorList>
            <person name="Goeker M."/>
        </authorList>
    </citation>
    <scope>NUCLEOTIDE SEQUENCE [LARGE SCALE GENOMIC DNA]</scope>
    <source>
        <strain evidence="1 2">DSM 18850</strain>
    </source>
</reference>
<evidence type="ECO:0000313" key="2">
    <source>
        <dbReference type="Proteomes" id="UP000325105"/>
    </source>
</evidence>
<keyword evidence="2" id="KW-1185">Reference proteome</keyword>
<dbReference type="EMBL" id="VNHX01000027">
    <property type="protein sequence ID" value="TYP89428.1"/>
    <property type="molecule type" value="Genomic_DNA"/>
</dbReference>
<proteinExistence type="predicted"/>
<name>A0A5S5D2E2_9SPHI</name>
<dbReference type="Proteomes" id="UP000325105">
    <property type="component" value="Unassembled WGS sequence"/>
</dbReference>
<sequence length="760" mass="87173">MAYNTKYILRYCNRDRTPLRVEIEVKDYVGEAFIIVNEEDYLLDSEGSYVVMNIDGTYDPDRDQNPIDGTAYPFLLKFQNDVNEKRGVMRATYADMQFFENNVFNIDDLATSDETELRVKFYYNNELEWIGFVTPDFFNVAIEANPQVNLTASDRIGILKDVEYPIDDYYTDSRVTYMDILVKCLYETGLELNINAIIDFDCLQFTSVSGRDTHPLLDTYVSELRFITDEENEETMSCYDVIKSICDVFNCLFTQYKGEWWIVNKEQIEIGYGNLWTFDFEGNLQNVSTFDQKEITFNLIDTGGQRTIIPAGAKNTYLLSHGDDRLYPVNRTLKGTSLEIPGWARRAPVVSYVMTSNIPTEYNDSGTVVDYDVDSRAWFFNQACIYDIVSWDGLPSIAAIDDQGRYLVQSQPFLVPTLDRKRMSFDLTIKAVGKPNSSIMLMVGLEFTDSYYKYAGLRTESDEEGKPTGKYIFSFSKFGGDTGPYDNITSGPTNNLIVFGFEDKYKNTDLAVEQEFKISVDAAGGVNQGHLDLTTAKMFIRIYPNKTQGTSTTGYLTANMIKEIRLDFKSDNQTPTGTVFQTKLDAKYTKPTDRIEVPFGDYQTYGQNGYFYKYREDSLSIHYNADGQRLATWTTPVDTESNPVLVHSLRQLTRSYGQAHDELNIGFDIPRIDPFAKYAVKCFSDRYILVNPDDDYLQDKEGTYITSKIGKYLNSKKFVFVEGTIDYLRSHFTGKLAQVRTNDVQHQEFIYSYFEQGDIS</sequence>
<comment type="caution">
    <text evidence="1">The sequence shown here is derived from an EMBL/GenBank/DDBJ whole genome shotgun (WGS) entry which is preliminary data.</text>
</comment>